<dbReference type="Proteomes" id="UP000664132">
    <property type="component" value="Unassembled WGS sequence"/>
</dbReference>
<feature type="compositionally biased region" description="Basic residues" evidence="1">
    <location>
        <begin position="192"/>
        <end position="207"/>
    </location>
</feature>
<evidence type="ECO:0000259" key="2">
    <source>
        <dbReference type="PROSITE" id="PS50076"/>
    </source>
</evidence>
<feature type="region of interest" description="Disordered" evidence="1">
    <location>
        <begin position="165"/>
        <end position="207"/>
    </location>
</feature>
<proteinExistence type="predicted"/>
<evidence type="ECO:0000256" key="1">
    <source>
        <dbReference type="SAM" id="MobiDB-lite"/>
    </source>
</evidence>
<dbReference type="InterPro" id="IPR001623">
    <property type="entry name" value="DnaJ_domain"/>
</dbReference>
<dbReference type="InterPro" id="IPR018253">
    <property type="entry name" value="DnaJ_domain_CS"/>
</dbReference>
<dbReference type="PROSITE" id="PS00636">
    <property type="entry name" value="DNAJ_1"/>
    <property type="match status" value="1"/>
</dbReference>
<dbReference type="InterPro" id="IPR036869">
    <property type="entry name" value="J_dom_sf"/>
</dbReference>
<sequence length="207" mass="22099">MNPSPPSTDPVPLTPEEEAEIAEYERIVAFSQQVMAGTHARVKIPAHLLPNPVKAALSSAAVPAAPAADPLAALGELEPPTGPRDAINFARDYYRDLGVQAKVTQDGILRAYNGKWAEFGPESAIGRAKLQSGNVNKVRKTTKVFAQVKEAFAVLSDPNLRMQYDAGRIRDRTPPNDRPIARPAPRGGRGGRGGRGRGGRGHGGRRG</sequence>
<dbReference type="EMBL" id="JAFJYH010000453">
    <property type="protein sequence ID" value="KAG4411638.1"/>
    <property type="molecule type" value="Genomic_DNA"/>
</dbReference>
<comment type="caution">
    <text evidence="3">The sequence shown here is derived from an EMBL/GenBank/DDBJ whole genome shotgun (WGS) entry which is preliminary data.</text>
</comment>
<gene>
    <name evidence="3" type="ORF">IFR04_015237</name>
</gene>
<dbReference type="Gene3D" id="1.10.287.110">
    <property type="entry name" value="DnaJ domain"/>
    <property type="match status" value="1"/>
</dbReference>
<dbReference type="Pfam" id="PF00226">
    <property type="entry name" value="DnaJ"/>
    <property type="match status" value="1"/>
</dbReference>
<dbReference type="PROSITE" id="PS50076">
    <property type="entry name" value="DNAJ_2"/>
    <property type="match status" value="1"/>
</dbReference>
<dbReference type="OrthoDB" id="3564072at2759"/>
<keyword evidence="4" id="KW-1185">Reference proteome</keyword>
<reference evidence="3" key="1">
    <citation type="submission" date="2021-02" db="EMBL/GenBank/DDBJ databases">
        <title>Genome sequence Cadophora malorum strain M34.</title>
        <authorList>
            <person name="Stefanovic E."/>
            <person name="Vu D."/>
            <person name="Scully C."/>
            <person name="Dijksterhuis J."/>
            <person name="Roader J."/>
            <person name="Houbraken J."/>
        </authorList>
    </citation>
    <scope>NUCLEOTIDE SEQUENCE</scope>
    <source>
        <strain evidence="3">M34</strain>
    </source>
</reference>
<evidence type="ECO:0000313" key="4">
    <source>
        <dbReference type="Proteomes" id="UP000664132"/>
    </source>
</evidence>
<accession>A0A8H7T3C8</accession>
<protein>
    <recommendedName>
        <fullName evidence="2">J domain-containing protein</fullName>
    </recommendedName>
</protein>
<dbReference type="SUPFAM" id="SSF46565">
    <property type="entry name" value="Chaperone J-domain"/>
    <property type="match status" value="1"/>
</dbReference>
<evidence type="ECO:0000313" key="3">
    <source>
        <dbReference type="EMBL" id="KAG4411638.1"/>
    </source>
</evidence>
<name>A0A8H7T3C8_9HELO</name>
<organism evidence="3 4">
    <name type="scientific">Cadophora malorum</name>
    <dbReference type="NCBI Taxonomy" id="108018"/>
    <lineage>
        <taxon>Eukaryota</taxon>
        <taxon>Fungi</taxon>
        <taxon>Dikarya</taxon>
        <taxon>Ascomycota</taxon>
        <taxon>Pezizomycotina</taxon>
        <taxon>Leotiomycetes</taxon>
        <taxon>Helotiales</taxon>
        <taxon>Ploettnerulaceae</taxon>
        <taxon>Cadophora</taxon>
    </lineage>
</organism>
<feature type="domain" description="J" evidence="2">
    <location>
        <begin position="92"/>
        <end position="168"/>
    </location>
</feature>
<dbReference type="AlphaFoldDB" id="A0A8H7T3C8"/>